<evidence type="ECO:0000313" key="3">
    <source>
        <dbReference type="Proteomes" id="UP000829194"/>
    </source>
</evidence>
<feature type="transmembrane region" description="Helical" evidence="1">
    <location>
        <begin position="23"/>
        <end position="44"/>
    </location>
</feature>
<dbReference type="RefSeq" id="WP_148648905.1">
    <property type="nucleotide sequence ID" value="NZ_CP011131.1"/>
</dbReference>
<keyword evidence="3" id="KW-1185">Reference proteome</keyword>
<sequence>MSYQPPRSTVTSPQNPAFRPMRLAIGLIAPLLIGLGTLAVVPQFKATFSAFGADLPRMTQILMDYPWMLCPAPLAVLALWAVWPARQRDNAAYLFGVMLAMAGSAFVVLALYRPIFLLGATI</sequence>
<evidence type="ECO:0008006" key="4">
    <source>
        <dbReference type="Google" id="ProtNLM"/>
    </source>
</evidence>
<proteinExistence type="predicted"/>
<dbReference type="EMBL" id="CP093547">
    <property type="protein sequence ID" value="UNP27673.1"/>
    <property type="molecule type" value="Genomic_DNA"/>
</dbReference>
<evidence type="ECO:0000313" key="2">
    <source>
        <dbReference type="EMBL" id="UNP27673.1"/>
    </source>
</evidence>
<name>A0ABY3X527_9GAMM</name>
<keyword evidence="1" id="KW-0472">Membrane</keyword>
<reference evidence="2 3" key="1">
    <citation type="submission" date="2022-03" db="EMBL/GenBank/DDBJ databases">
        <title>Complete genome sequence of Lysobacter capsici VKM B-2533 and Lysobacter gummosus 10.1.1, promising sources of lytic agents.</title>
        <authorList>
            <person name="Tarlachkov S.V."/>
            <person name="Kudryakova I.V."/>
            <person name="Afoshin A.S."/>
            <person name="Leontyevskaya E.A."/>
            <person name="Leontyevskaya N.V."/>
        </authorList>
    </citation>
    <scope>NUCLEOTIDE SEQUENCE [LARGE SCALE GENOMIC DNA]</scope>
    <source>
        <strain evidence="2 3">10.1.1</strain>
    </source>
</reference>
<keyword evidence="1" id="KW-1133">Transmembrane helix</keyword>
<organism evidence="2 3">
    <name type="scientific">Lysobacter gummosus</name>
    <dbReference type="NCBI Taxonomy" id="262324"/>
    <lineage>
        <taxon>Bacteria</taxon>
        <taxon>Pseudomonadati</taxon>
        <taxon>Pseudomonadota</taxon>
        <taxon>Gammaproteobacteria</taxon>
        <taxon>Lysobacterales</taxon>
        <taxon>Lysobacteraceae</taxon>
        <taxon>Lysobacter</taxon>
    </lineage>
</organism>
<accession>A0ABY3X527</accession>
<evidence type="ECO:0000256" key="1">
    <source>
        <dbReference type="SAM" id="Phobius"/>
    </source>
</evidence>
<feature type="transmembrane region" description="Helical" evidence="1">
    <location>
        <begin position="91"/>
        <end position="112"/>
    </location>
</feature>
<keyword evidence="1" id="KW-0812">Transmembrane</keyword>
<gene>
    <name evidence="2" type="ORF">MOV92_14225</name>
</gene>
<protein>
    <recommendedName>
        <fullName evidence="4">Transmembrane protein</fullName>
    </recommendedName>
</protein>
<feature type="transmembrane region" description="Helical" evidence="1">
    <location>
        <begin position="65"/>
        <end position="85"/>
    </location>
</feature>
<dbReference type="Proteomes" id="UP000829194">
    <property type="component" value="Chromosome"/>
</dbReference>